<reference evidence="6 7" key="1">
    <citation type="submission" date="2025-04" db="UniProtKB">
        <authorList>
            <consortium name="RefSeq"/>
        </authorList>
    </citation>
    <scope>IDENTIFICATION</scope>
</reference>
<dbReference type="SMART" id="SM00025">
    <property type="entry name" value="Pumilio"/>
    <property type="match status" value="5"/>
</dbReference>
<dbReference type="Gene3D" id="1.25.10.10">
    <property type="entry name" value="Leucine-rich Repeat Variant"/>
    <property type="match status" value="2"/>
</dbReference>
<feature type="compositionally biased region" description="Basic and acidic residues" evidence="3">
    <location>
        <begin position="48"/>
        <end position="81"/>
    </location>
</feature>
<dbReference type="CTD" id="33112"/>
<dbReference type="Pfam" id="PF08144">
    <property type="entry name" value="CPL"/>
    <property type="match status" value="1"/>
</dbReference>
<dbReference type="InterPro" id="IPR033133">
    <property type="entry name" value="PUM-HD"/>
</dbReference>
<keyword evidence="1" id="KW-0677">Repeat</keyword>
<feature type="compositionally biased region" description="Basic and acidic residues" evidence="3">
    <location>
        <begin position="1"/>
        <end position="15"/>
    </location>
</feature>
<protein>
    <submittedName>
        <fullName evidence="6 7">Protein penguin</fullName>
    </submittedName>
</protein>
<dbReference type="InterPro" id="IPR040059">
    <property type="entry name" value="PUM3"/>
</dbReference>
<feature type="region of interest" description="Disordered" evidence="3">
    <location>
        <begin position="48"/>
        <end position="102"/>
    </location>
</feature>
<accession>A0AAJ7C419</accession>
<keyword evidence="2" id="KW-0694">RNA-binding</keyword>
<gene>
    <name evidence="6 7 8" type="primary">LOC107270667</name>
</gene>
<dbReference type="GO" id="GO:0003729">
    <property type="term" value="F:mRNA binding"/>
    <property type="evidence" value="ECO:0007669"/>
    <property type="project" value="TreeGrafter"/>
</dbReference>
<feature type="domain" description="PUM-HD" evidence="4">
    <location>
        <begin position="134"/>
        <end position="487"/>
    </location>
</feature>
<evidence type="ECO:0000313" key="5">
    <source>
        <dbReference type="Proteomes" id="UP000694920"/>
    </source>
</evidence>
<organism evidence="5 7">
    <name type="scientific">Cephus cinctus</name>
    <name type="common">Wheat stem sawfly</name>
    <dbReference type="NCBI Taxonomy" id="211228"/>
    <lineage>
        <taxon>Eukaryota</taxon>
        <taxon>Metazoa</taxon>
        <taxon>Ecdysozoa</taxon>
        <taxon>Arthropoda</taxon>
        <taxon>Hexapoda</taxon>
        <taxon>Insecta</taxon>
        <taxon>Pterygota</taxon>
        <taxon>Neoptera</taxon>
        <taxon>Endopterygota</taxon>
        <taxon>Hymenoptera</taxon>
        <taxon>Cephoidea</taxon>
        <taxon>Cephidae</taxon>
        <taxon>Cephus</taxon>
    </lineage>
</organism>
<evidence type="ECO:0000256" key="1">
    <source>
        <dbReference type="ARBA" id="ARBA00022737"/>
    </source>
</evidence>
<dbReference type="PANTHER" id="PTHR13389">
    <property type="entry name" value="PUMILIO HOMOLOG 3"/>
    <property type="match status" value="1"/>
</dbReference>
<dbReference type="GO" id="GO:0006417">
    <property type="term" value="P:regulation of translation"/>
    <property type="evidence" value="ECO:0007669"/>
    <property type="project" value="TreeGrafter"/>
</dbReference>
<dbReference type="GeneID" id="107270667"/>
<evidence type="ECO:0000256" key="2">
    <source>
        <dbReference type="ARBA" id="ARBA00022884"/>
    </source>
</evidence>
<evidence type="ECO:0000313" key="8">
    <source>
        <dbReference type="RefSeq" id="XP_024943752.1"/>
    </source>
</evidence>
<dbReference type="Proteomes" id="UP000694920">
    <property type="component" value="Unplaced"/>
</dbReference>
<dbReference type="KEGG" id="ccin:107270667"/>
<dbReference type="InterPro" id="IPR012959">
    <property type="entry name" value="CPL_dom"/>
</dbReference>
<dbReference type="GO" id="GO:0005730">
    <property type="term" value="C:nucleolus"/>
    <property type="evidence" value="ECO:0007669"/>
    <property type="project" value="TreeGrafter"/>
</dbReference>
<dbReference type="InterPro" id="IPR001313">
    <property type="entry name" value="Pumilio_RNA-bd_rpt"/>
</dbReference>
<evidence type="ECO:0000256" key="3">
    <source>
        <dbReference type="SAM" id="MobiDB-lite"/>
    </source>
</evidence>
<dbReference type="PROSITE" id="PS50303">
    <property type="entry name" value="PUM_HD"/>
    <property type="match status" value="1"/>
</dbReference>
<evidence type="ECO:0000259" key="4">
    <source>
        <dbReference type="PROSITE" id="PS50303"/>
    </source>
</evidence>
<dbReference type="InterPro" id="IPR016024">
    <property type="entry name" value="ARM-type_fold"/>
</dbReference>
<proteinExistence type="predicted"/>
<dbReference type="SUPFAM" id="SSF48371">
    <property type="entry name" value="ARM repeat"/>
    <property type="match status" value="1"/>
</dbReference>
<dbReference type="PANTHER" id="PTHR13389:SF0">
    <property type="entry name" value="PUMILIO HOMOLOG 3"/>
    <property type="match status" value="1"/>
</dbReference>
<evidence type="ECO:0000313" key="7">
    <source>
        <dbReference type="RefSeq" id="XP_015601355.1"/>
    </source>
</evidence>
<dbReference type="RefSeq" id="XP_015601355.1">
    <property type="nucleotide sequence ID" value="XM_015745869.2"/>
</dbReference>
<dbReference type="InterPro" id="IPR011989">
    <property type="entry name" value="ARM-like"/>
</dbReference>
<dbReference type="AlphaFoldDB" id="A0AAJ7C419"/>
<name>A0AAJ7C419_CEPCN</name>
<evidence type="ECO:0000313" key="6">
    <source>
        <dbReference type="RefSeq" id="XP_015601354.1"/>
    </source>
</evidence>
<dbReference type="RefSeq" id="XP_024943752.1">
    <property type="nucleotide sequence ID" value="XM_025087984.1"/>
</dbReference>
<dbReference type="RefSeq" id="XP_015601354.1">
    <property type="nucleotide sequence ID" value="XM_015745868.2"/>
</dbReference>
<feature type="region of interest" description="Disordered" evidence="3">
    <location>
        <begin position="1"/>
        <end position="21"/>
    </location>
</feature>
<keyword evidence="5" id="KW-1185">Reference proteome</keyword>
<sequence>MKQKNKDYDNSEPKAKKLKKSVSFSAVVDVDEVQQKIPKKAKLIKSNVDDNSHVKRGKFEKPVAGKKTEKPNKFNRPEKSAKPNVVRGKGGPQLSSKTGTTEKPDWLTFKKEKKELKEKRKAKRLCKVYDVTVQVKKIGEKLRRSDCSAEERLKLSTELHDLLKGHYKKMIFTHDISRLVQWIFKYGKPDIKESIILELKPCIVSMLQSKYAKNCIKIALKHGTSEIRSLILLSFYGNVMNLVNHSISAPIMEYAYSTWATELQKLHFKQEFYGDMYKQAKDDKVKKLTDVFKSAADMKSATLTAVKRNLIKILNKKLINSTLVHIVLWEFLSNSNVEDRNELIVMLRSLVLQLSESKEGTKAAIMCIWHSSNKDRKIVMKSLKEHIKDVANSEHGHLILLAFFDCVDDTVLMKKMLLTEIQSNLTEIALNEYGKRVILYLVARRDSHYFHPADIEYLKQGDNNATSKKPAELRENELLLAVIDKFLESVSTETSVWLSNGSISMVALAILKRGSGENLKTAFEAVAKFIANLESKIVENEVEYKAIEHSGLHMMLKKLIQNDKNNIEKGEPTFGEALIELLDTNIIKQWIEFNRACFLLITLIETETKPLVTSLINKLQPLTEILKSKKSPGASILLKKIK</sequence>